<feature type="transmembrane region" description="Helical" evidence="8">
    <location>
        <begin position="14"/>
        <end position="34"/>
    </location>
</feature>
<evidence type="ECO:0000256" key="8">
    <source>
        <dbReference type="SAM" id="Phobius"/>
    </source>
</evidence>
<evidence type="ECO:0000256" key="6">
    <source>
        <dbReference type="ARBA" id="ARBA00023065"/>
    </source>
</evidence>
<evidence type="ECO:0000256" key="5">
    <source>
        <dbReference type="ARBA" id="ARBA00022989"/>
    </source>
</evidence>
<comment type="similarity">
    <text evidence="2">Belongs to the NRAMP (TC 2.A.55) family.</text>
</comment>
<name>A0A7J7PB01_9MAGN</name>
<proteinExistence type="inferred from homology"/>
<dbReference type="OrthoDB" id="409173at2759"/>
<keyword evidence="5 8" id="KW-1133">Transmembrane helix</keyword>
<accession>A0A7J7PB01</accession>
<dbReference type="GO" id="GO:0005886">
    <property type="term" value="C:plasma membrane"/>
    <property type="evidence" value="ECO:0007669"/>
    <property type="project" value="TreeGrafter"/>
</dbReference>
<evidence type="ECO:0000313" key="10">
    <source>
        <dbReference type="Proteomes" id="UP000541444"/>
    </source>
</evidence>
<sequence length="244" mass="27108">QTNLQAGADHKFEVILIGLIFTLITQSLAANLGVTTGKHLSEICKLEYPRYVNYCLWLLAEIVVIVVDIPEVIGATGATIALFGALIMPHNLFLHYAIVLLRKIPQSASGINNACRYFLIERGFVHLVAFLINVAVISVSGDVCSSDNLTTENKNQCSNLNLNSASFLLENVLRRSSLTIYVIVIPASGQSSTITGAFESKDEDVSKKFDDAVHCYHPQPDRLHYCRILRGWTTHHRCFDDIIY</sequence>
<evidence type="ECO:0000256" key="2">
    <source>
        <dbReference type="ARBA" id="ARBA00009965"/>
    </source>
</evidence>
<feature type="non-terminal residue" evidence="9">
    <location>
        <position position="1"/>
    </location>
</feature>
<evidence type="ECO:0000256" key="7">
    <source>
        <dbReference type="ARBA" id="ARBA00023136"/>
    </source>
</evidence>
<dbReference type="Proteomes" id="UP000541444">
    <property type="component" value="Unassembled WGS sequence"/>
</dbReference>
<dbReference type="PANTHER" id="PTHR11706">
    <property type="entry name" value="SOLUTE CARRIER PROTEIN FAMILY 11 MEMBER"/>
    <property type="match status" value="1"/>
</dbReference>
<keyword evidence="10" id="KW-1185">Reference proteome</keyword>
<evidence type="ECO:0000256" key="4">
    <source>
        <dbReference type="ARBA" id="ARBA00022692"/>
    </source>
</evidence>
<keyword evidence="4 8" id="KW-0812">Transmembrane</keyword>
<keyword evidence="7 8" id="KW-0472">Membrane</keyword>
<keyword evidence="6" id="KW-0406">Ion transport</keyword>
<dbReference type="GO" id="GO:0005384">
    <property type="term" value="F:manganese ion transmembrane transporter activity"/>
    <property type="evidence" value="ECO:0007669"/>
    <property type="project" value="TreeGrafter"/>
</dbReference>
<dbReference type="AlphaFoldDB" id="A0A7J7PB01"/>
<evidence type="ECO:0000256" key="3">
    <source>
        <dbReference type="ARBA" id="ARBA00022448"/>
    </source>
</evidence>
<comment type="caution">
    <text evidence="9">The sequence shown here is derived from an EMBL/GenBank/DDBJ whole genome shotgun (WGS) entry which is preliminary data.</text>
</comment>
<dbReference type="EMBL" id="JACGCM010000067">
    <property type="protein sequence ID" value="KAF6176609.1"/>
    <property type="molecule type" value="Genomic_DNA"/>
</dbReference>
<dbReference type="GO" id="GO:0034755">
    <property type="term" value="P:iron ion transmembrane transport"/>
    <property type="evidence" value="ECO:0007669"/>
    <property type="project" value="TreeGrafter"/>
</dbReference>
<gene>
    <name evidence="9" type="ORF">GIB67_034471</name>
</gene>
<dbReference type="Pfam" id="PF01566">
    <property type="entry name" value="Nramp"/>
    <property type="match status" value="1"/>
</dbReference>
<dbReference type="PRINTS" id="PR00447">
    <property type="entry name" value="NATRESASSCMP"/>
</dbReference>
<dbReference type="GO" id="GO:0015086">
    <property type="term" value="F:cadmium ion transmembrane transporter activity"/>
    <property type="evidence" value="ECO:0007669"/>
    <property type="project" value="TreeGrafter"/>
</dbReference>
<reference evidence="9 10" key="1">
    <citation type="journal article" date="2020" name="IScience">
        <title>Genome Sequencing of the Endangered Kingdonia uniflora (Circaeasteraceae, Ranunculales) Reveals Potential Mechanisms of Evolutionary Specialization.</title>
        <authorList>
            <person name="Sun Y."/>
            <person name="Deng T."/>
            <person name="Zhang A."/>
            <person name="Moore M.J."/>
            <person name="Landis J.B."/>
            <person name="Lin N."/>
            <person name="Zhang H."/>
            <person name="Zhang X."/>
            <person name="Huang J."/>
            <person name="Zhang X."/>
            <person name="Sun H."/>
            <person name="Wang H."/>
        </authorList>
    </citation>
    <scope>NUCLEOTIDE SEQUENCE [LARGE SCALE GENOMIC DNA]</scope>
    <source>
        <strain evidence="9">TB1705</strain>
        <tissue evidence="9">Leaf</tissue>
    </source>
</reference>
<organism evidence="9 10">
    <name type="scientific">Kingdonia uniflora</name>
    <dbReference type="NCBI Taxonomy" id="39325"/>
    <lineage>
        <taxon>Eukaryota</taxon>
        <taxon>Viridiplantae</taxon>
        <taxon>Streptophyta</taxon>
        <taxon>Embryophyta</taxon>
        <taxon>Tracheophyta</taxon>
        <taxon>Spermatophyta</taxon>
        <taxon>Magnoliopsida</taxon>
        <taxon>Ranunculales</taxon>
        <taxon>Circaeasteraceae</taxon>
        <taxon>Kingdonia</taxon>
    </lineage>
</organism>
<comment type="subcellular location">
    <subcellularLocation>
        <location evidence="1">Membrane</location>
        <topology evidence="1">Multi-pass membrane protein</topology>
    </subcellularLocation>
</comment>
<dbReference type="PANTHER" id="PTHR11706:SF77">
    <property type="entry name" value="METAL TRANSPORTER NRAMP5"/>
    <property type="match status" value="1"/>
</dbReference>
<protein>
    <submittedName>
        <fullName evidence="9">Uncharacterized protein</fullName>
    </submittedName>
</protein>
<feature type="transmembrane region" description="Helical" evidence="8">
    <location>
        <begin position="79"/>
        <end position="102"/>
    </location>
</feature>
<feature type="transmembrane region" description="Helical" evidence="8">
    <location>
        <begin position="54"/>
        <end position="73"/>
    </location>
</feature>
<dbReference type="InterPro" id="IPR001046">
    <property type="entry name" value="NRAMP_fam"/>
</dbReference>
<keyword evidence="3" id="KW-0813">Transport</keyword>
<evidence type="ECO:0000256" key="1">
    <source>
        <dbReference type="ARBA" id="ARBA00004141"/>
    </source>
</evidence>
<evidence type="ECO:0000313" key="9">
    <source>
        <dbReference type="EMBL" id="KAF6176609.1"/>
    </source>
</evidence>